<organism evidence="1 2">
    <name type="scientific">Sphaerobolus stellatus (strain SS14)</name>
    <dbReference type="NCBI Taxonomy" id="990650"/>
    <lineage>
        <taxon>Eukaryota</taxon>
        <taxon>Fungi</taxon>
        <taxon>Dikarya</taxon>
        <taxon>Basidiomycota</taxon>
        <taxon>Agaricomycotina</taxon>
        <taxon>Agaricomycetes</taxon>
        <taxon>Phallomycetidae</taxon>
        <taxon>Geastrales</taxon>
        <taxon>Sphaerobolaceae</taxon>
        <taxon>Sphaerobolus</taxon>
    </lineage>
</organism>
<proteinExistence type="predicted"/>
<dbReference type="EMBL" id="KN837249">
    <property type="protein sequence ID" value="KIJ31034.1"/>
    <property type="molecule type" value="Genomic_DNA"/>
</dbReference>
<protein>
    <submittedName>
        <fullName evidence="1">Uncharacterized protein</fullName>
    </submittedName>
</protein>
<keyword evidence="2" id="KW-1185">Reference proteome</keyword>
<name>A0A0C9U975_SPHS4</name>
<evidence type="ECO:0000313" key="1">
    <source>
        <dbReference type="EMBL" id="KIJ31034.1"/>
    </source>
</evidence>
<dbReference type="AlphaFoldDB" id="A0A0C9U975"/>
<sequence>MAINVSQSSSEGAQLHPMICHTPDILQPSWLRRSSIQHVGQKVHVRLLHAVCPLATHNHSRAVIAKRSYILHSSFKATITGKEIPYNLDNNRAYQHPQNTPNEALGMTNDEPQLSSEEVQVYPAICNNNVSVLLLHRARLWQIADSAAGPYPQD</sequence>
<gene>
    <name evidence="1" type="ORF">M422DRAFT_36357</name>
</gene>
<dbReference type="Proteomes" id="UP000054279">
    <property type="component" value="Unassembled WGS sequence"/>
</dbReference>
<reference evidence="1 2" key="1">
    <citation type="submission" date="2014-06" db="EMBL/GenBank/DDBJ databases">
        <title>Evolutionary Origins and Diversification of the Mycorrhizal Mutualists.</title>
        <authorList>
            <consortium name="DOE Joint Genome Institute"/>
            <consortium name="Mycorrhizal Genomics Consortium"/>
            <person name="Kohler A."/>
            <person name="Kuo A."/>
            <person name="Nagy L.G."/>
            <person name="Floudas D."/>
            <person name="Copeland A."/>
            <person name="Barry K.W."/>
            <person name="Cichocki N."/>
            <person name="Veneault-Fourrey C."/>
            <person name="LaButti K."/>
            <person name="Lindquist E.A."/>
            <person name="Lipzen A."/>
            <person name="Lundell T."/>
            <person name="Morin E."/>
            <person name="Murat C."/>
            <person name="Riley R."/>
            <person name="Ohm R."/>
            <person name="Sun H."/>
            <person name="Tunlid A."/>
            <person name="Henrissat B."/>
            <person name="Grigoriev I.V."/>
            <person name="Hibbett D.S."/>
            <person name="Martin F."/>
        </authorList>
    </citation>
    <scope>NUCLEOTIDE SEQUENCE [LARGE SCALE GENOMIC DNA]</scope>
    <source>
        <strain evidence="1 2">SS14</strain>
    </source>
</reference>
<evidence type="ECO:0000313" key="2">
    <source>
        <dbReference type="Proteomes" id="UP000054279"/>
    </source>
</evidence>
<dbReference type="HOGENOM" id="CLU_1705364_0_0_1"/>
<accession>A0A0C9U975</accession>